<evidence type="ECO:0000256" key="1">
    <source>
        <dbReference type="ARBA" id="ARBA00023015"/>
    </source>
</evidence>
<keyword evidence="5" id="KW-1185">Reference proteome</keyword>
<evidence type="ECO:0000256" key="2">
    <source>
        <dbReference type="ARBA" id="ARBA00023163"/>
    </source>
</evidence>
<gene>
    <name evidence="4" type="ORF">ACFOKA_15210</name>
</gene>
<feature type="domain" description="HTH araC/xylS-type" evidence="3">
    <location>
        <begin position="267"/>
        <end position="365"/>
    </location>
</feature>
<accession>A0ABV7D7T2</accession>
<dbReference type="InterPro" id="IPR053142">
    <property type="entry name" value="PchR_regulatory_protein"/>
</dbReference>
<organism evidence="4 5">
    <name type="scientific">Kordiimonas pumila</name>
    <dbReference type="NCBI Taxonomy" id="2161677"/>
    <lineage>
        <taxon>Bacteria</taxon>
        <taxon>Pseudomonadati</taxon>
        <taxon>Pseudomonadota</taxon>
        <taxon>Alphaproteobacteria</taxon>
        <taxon>Kordiimonadales</taxon>
        <taxon>Kordiimonadaceae</taxon>
        <taxon>Kordiimonas</taxon>
    </lineage>
</organism>
<keyword evidence="1" id="KW-0805">Transcription regulation</keyword>
<dbReference type="PANTHER" id="PTHR47893:SF1">
    <property type="entry name" value="REGULATORY PROTEIN PCHR"/>
    <property type="match status" value="1"/>
</dbReference>
<dbReference type="SUPFAM" id="SSF46689">
    <property type="entry name" value="Homeodomain-like"/>
    <property type="match status" value="2"/>
</dbReference>
<name>A0ABV7D7T2_9PROT</name>
<comment type="caution">
    <text evidence="4">The sequence shown here is derived from an EMBL/GenBank/DDBJ whole genome shotgun (WGS) entry which is preliminary data.</text>
</comment>
<evidence type="ECO:0000259" key="3">
    <source>
        <dbReference type="PROSITE" id="PS01124"/>
    </source>
</evidence>
<dbReference type="EMBL" id="JBHRSL010000014">
    <property type="protein sequence ID" value="MFC3053258.1"/>
    <property type="molecule type" value="Genomic_DNA"/>
</dbReference>
<dbReference type="Gene3D" id="1.10.10.60">
    <property type="entry name" value="Homeodomain-like"/>
    <property type="match status" value="1"/>
</dbReference>
<dbReference type="RefSeq" id="WP_194214216.1">
    <property type="nucleotide sequence ID" value="NZ_CP061205.1"/>
</dbReference>
<evidence type="ECO:0000313" key="4">
    <source>
        <dbReference type="EMBL" id="MFC3053258.1"/>
    </source>
</evidence>
<sequence>MMNEACTIDHNYQKNDQTSLKVGSRFSDVIDSYERNFNAYHKQYPFLDSGVKNNKKNGTYIVKGHYPSENGSLNSNPYEYRLYEFNDSFGMIVTKCAIDFPCTIEVIGSGWIALQFRLSGQTLDQFSDSGEQQICSGPCIALYTLPEGTKKTVSFDGPQYVQAVTVFFRNSFLKDRMASFPAEAQKIAEHLKPHSKKIHMQIYPMMPALQKMLKSIITDTSDPSINKLLAEAKCLELLANFIQTGELFNEHDERSIKLSLRDKHCLQEAKDFLAQNFTAPPTLMILARMVGVNRRKLAQGFKQVYGETVYQFCIRKRMTHGYELIRHEGLSITAAALEVGYSDPGSFSKTFKQYYGTSPKNAHQLFVH</sequence>
<dbReference type="Pfam" id="PF12833">
    <property type="entry name" value="HTH_18"/>
    <property type="match status" value="1"/>
</dbReference>
<protein>
    <submittedName>
        <fullName evidence="4">Helix-turn-helix transcriptional regulator</fullName>
    </submittedName>
</protein>
<dbReference type="InterPro" id="IPR018060">
    <property type="entry name" value="HTH_AraC"/>
</dbReference>
<proteinExistence type="predicted"/>
<reference evidence="5" key="1">
    <citation type="journal article" date="2019" name="Int. J. Syst. Evol. Microbiol.">
        <title>The Global Catalogue of Microorganisms (GCM) 10K type strain sequencing project: providing services to taxonomists for standard genome sequencing and annotation.</title>
        <authorList>
            <consortium name="The Broad Institute Genomics Platform"/>
            <consortium name="The Broad Institute Genome Sequencing Center for Infectious Disease"/>
            <person name="Wu L."/>
            <person name="Ma J."/>
        </authorList>
    </citation>
    <scope>NUCLEOTIDE SEQUENCE [LARGE SCALE GENOMIC DNA]</scope>
    <source>
        <strain evidence="5">KCTC 62164</strain>
    </source>
</reference>
<dbReference type="PROSITE" id="PS01124">
    <property type="entry name" value="HTH_ARAC_FAMILY_2"/>
    <property type="match status" value="1"/>
</dbReference>
<dbReference type="Proteomes" id="UP001595444">
    <property type="component" value="Unassembled WGS sequence"/>
</dbReference>
<dbReference type="InterPro" id="IPR009057">
    <property type="entry name" value="Homeodomain-like_sf"/>
</dbReference>
<dbReference type="PANTHER" id="PTHR47893">
    <property type="entry name" value="REGULATORY PROTEIN PCHR"/>
    <property type="match status" value="1"/>
</dbReference>
<evidence type="ECO:0000313" key="5">
    <source>
        <dbReference type="Proteomes" id="UP001595444"/>
    </source>
</evidence>
<keyword evidence="2" id="KW-0804">Transcription</keyword>
<dbReference type="SMART" id="SM00342">
    <property type="entry name" value="HTH_ARAC"/>
    <property type="match status" value="1"/>
</dbReference>